<accession>A0A1W9Z865</accession>
<dbReference type="AlphaFoldDB" id="A0A1W9Z865"/>
<proteinExistence type="inferred from homology"/>
<evidence type="ECO:0000256" key="1">
    <source>
        <dbReference type="ARBA" id="ARBA00006484"/>
    </source>
</evidence>
<evidence type="ECO:0000313" key="3">
    <source>
        <dbReference type="EMBL" id="ORA08808.1"/>
    </source>
</evidence>
<dbReference type="PANTHER" id="PTHR24322:SF736">
    <property type="entry name" value="RETINOL DEHYDROGENASE 10"/>
    <property type="match status" value="1"/>
</dbReference>
<dbReference type="PROSITE" id="PS00061">
    <property type="entry name" value="ADH_SHORT"/>
    <property type="match status" value="1"/>
</dbReference>
<dbReference type="InterPro" id="IPR002347">
    <property type="entry name" value="SDR_fam"/>
</dbReference>
<dbReference type="InterPro" id="IPR020904">
    <property type="entry name" value="Sc_DH/Rdtase_CS"/>
</dbReference>
<dbReference type="InterPro" id="IPR036291">
    <property type="entry name" value="NAD(P)-bd_dom_sf"/>
</dbReference>
<dbReference type="CDD" id="cd05233">
    <property type="entry name" value="SDR_c"/>
    <property type="match status" value="1"/>
</dbReference>
<dbReference type="EMBL" id="MVHG01000088">
    <property type="protein sequence ID" value="ORA08808.1"/>
    <property type="molecule type" value="Genomic_DNA"/>
</dbReference>
<reference evidence="3 4" key="1">
    <citation type="submission" date="2016-12" db="EMBL/GenBank/DDBJ databases">
        <title>The new phylogeny of genus Mycobacterium.</title>
        <authorList>
            <person name="Tortoli E."/>
            <person name="Trovato A."/>
            <person name="Cirillo D.M."/>
        </authorList>
    </citation>
    <scope>NUCLEOTIDE SEQUENCE [LARGE SCALE GENOMIC DNA]</scope>
    <source>
        <strain evidence="3 4">DSM 45069</strain>
    </source>
</reference>
<sequence length="290" mass="30813">MTDIENRAAIVTGGGSGIGRALAIELAEQGAAVGVADIIFANAERVAAEIGAAGGTAIGLECDVCERESVSAMKTEAQKELGVITLLVSNAGATSFEPLTEMSDADVDWVFQVNLMGTVYCAQTFLPDMIASGRGGHFLATASVAGMFPAWVTNHAPYSAAKIGVIGFVLNLGGELAPHNINTTVYCPGGVASGMKDNNERYRPKRFGGPKTAPMAVPNDFIHQHQLRMLAPEEIAPIVVRGIANDRRIVFDHSDQRQIWIDSYQRLVLDAFDVIEQEETALPSGISSRP</sequence>
<comment type="similarity">
    <text evidence="1">Belongs to the short-chain dehydrogenases/reductases (SDR) family.</text>
</comment>
<dbReference type="RefSeq" id="WP_083066714.1">
    <property type="nucleotide sequence ID" value="NZ_MVHG01000088.1"/>
</dbReference>
<name>A0A1W9Z865_MYCAI</name>
<dbReference type="GO" id="GO:0016616">
    <property type="term" value="F:oxidoreductase activity, acting on the CH-OH group of donors, NAD or NADP as acceptor"/>
    <property type="evidence" value="ECO:0007669"/>
    <property type="project" value="TreeGrafter"/>
</dbReference>
<protein>
    <recommendedName>
        <fullName evidence="5">Short-chain dehydrogenase</fullName>
    </recommendedName>
</protein>
<dbReference type="Gene3D" id="3.40.50.720">
    <property type="entry name" value="NAD(P)-binding Rossmann-like Domain"/>
    <property type="match status" value="1"/>
</dbReference>
<comment type="caution">
    <text evidence="3">The sequence shown here is derived from an EMBL/GenBank/DDBJ whole genome shotgun (WGS) entry which is preliminary data.</text>
</comment>
<gene>
    <name evidence="3" type="ORF">BST14_23380</name>
</gene>
<organism evidence="3 4">
    <name type="scientific">Mycobacterium arosiense ATCC BAA-1401 = DSM 45069</name>
    <dbReference type="NCBI Taxonomy" id="1265311"/>
    <lineage>
        <taxon>Bacteria</taxon>
        <taxon>Bacillati</taxon>
        <taxon>Actinomycetota</taxon>
        <taxon>Actinomycetes</taxon>
        <taxon>Mycobacteriales</taxon>
        <taxon>Mycobacteriaceae</taxon>
        <taxon>Mycobacterium</taxon>
        <taxon>Mycobacterium avium complex (MAC)</taxon>
    </lineage>
</organism>
<keyword evidence="2" id="KW-0560">Oxidoreductase</keyword>
<keyword evidence="4" id="KW-1185">Reference proteome</keyword>
<evidence type="ECO:0008006" key="5">
    <source>
        <dbReference type="Google" id="ProtNLM"/>
    </source>
</evidence>
<dbReference type="PRINTS" id="PR00081">
    <property type="entry name" value="GDHRDH"/>
</dbReference>
<dbReference type="SUPFAM" id="SSF51735">
    <property type="entry name" value="NAD(P)-binding Rossmann-fold domains"/>
    <property type="match status" value="1"/>
</dbReference>
<dbReference type="OrthoDB" id="210852at2"/>
<dbReference type="Pfam" id="PF00106">
    <property type="entry name" value="adh_short"/>
    <property type="match status" value="1"/>
</dbReference>
<evidence type="ECO:0000256" key="2">
    <source>
        <dbReference type="ARBA" id="ARBA00023002"/>
    </source>
</evidence>
<dbReference type="Proteomes" id="UP000192707">
    <property type="component" value="Unassembled WGS sequence"/>
</dbReference>
<dbReference type="PANTHER" id="PTHR24322">
    <property type="entry name" value="PKSB"/>
    <property type="match status" value="1"/>
</dbReference>
<evidence type="ECO:0000313" key="4">
    <source>
        <dbReference type="Proteomes" id="UP000192707"/>
    </source>
</evidence>